<dbReference type="KEGG" id="nvn:NVIE_2973"/>
<accession>A0A060HVW4</accession>
<evidence type="ECO:0000313" key="2">
    <source>
        <dbReference type="EMBL" id="AIC17187.1"/>
    </source>
</evidence>
<protein>
    <submittedName>
        <fullName evidence="2">Uncharacterized protein</fullName>
    </submittedName>
</protein>
<proteinExistence type="predicted"/>
<dbReference type="AlphaFoldDB" id="A0A060HVW4"/>
<sequence length="62" mass="7084">MDDLEYQCTHCTGVGCITSLINSDSYPISEHEKLDDKKFKTQNFGSVHYLDLLGGLILLWYN</sequence>
<name>A0A060HVW4_9ARCH</name>
<evidence type="ECO:0000256" key="1">
    <source>
        <dbReference type="SAM" id="Phobius"/>
    </source>
</evidence>
<dbReference type="HOGENOM" id="CLU_2893381_0_0_2"/>
<reference evidence="2 3" key="1">
    <citation type="journal article" date="2014" name="Int. J. Syst. Evol. Microbiol.">
        <title>Nitrososphaera viennensis gen. nov., sp. nov., an aerobic and mesophilic, ammonia-oxidizing archaeon from soil and a member of the archaeal phylum Thaumarchaeota.</title>
        <authorList>
            <person name="Stieglmeier M."/>
            <person name="Klingl A."/>
            <person name="Alves R.J."/>
            <person name="Rittmann S.K."/>
            <person name="Melcher M."/>
            <person name="Leisch N."/>
            <person name="Schleper C."/>
        </authorList>
    </citation>
    <scope>NUCLEOTIDE SEQUENCE [LARGE SCALE GENOMIC DNA]</scope>
    <source>
        <strain evidence="2">EN76</strain>
    </source>
</reference>
<keyword evidence="3" id="KW-1185">Reference proteome</keyword>
<dbReference type="Proteomes" id="UP000027093">
    <property type="component" value="Chromosome"/>
</dbReference>
<evidence type="ECO:0000313" key="3">
    <source>
        <dbReference type="Proteomes" id="UP000027093"/>
    </source>
</evidence>
<gene>
    <name evidence="2" type="ORF">NVIE_2973</name>
</gene>
<dbReference type="EMBL" id="CP007536">
    <property type="protein sequence ID" value="AIC17187.1"/>
    <property type="molecule type" value="Genomic_DNA"/>
</dbReference>
<keyword evidence="1" id="KW-0812">Transmembrane</keyword>
<keyword evidence="1" id="KW-1133">Transmembrane helix</keyword>
<organism evidence="2 3">
    <name type="scientific">Nitrososphaera viennensis EN76</name>
    <dbReference type="NCBI Taxonomy" id="926571"/>
    <lineage>
        <taxon>Archaea</taxon>
        <taxon>Nitrososphaerota</taxon>
        <taxon>Nitrososphaeria</taxon>
        <taxon>Nitrososphaerales</taxon>
        <taxon>Nitrososphaeraceae</taxon>
        <taxon>Nitrososphaera</taxon>
    </lineage>
</organism>
<keyword evidence="1" id="KW-0472">Membrane</keyword>
<feature type="transmembrane region" description="Helical" evidence="1">
    <location>
        <begin position="43"/>
        <end position="61"/>
    </location>
</feature>